<dbReference type="EMBL" id="KE344513">
    <property type="protein sequence ID" value="EXB65625.1"/>
    <property type="molecule type" value="Genomic_DNA"/>
</dbReference>
<gene>
    <name evidence="1" type="ORF">L484_025892</name>
</gene>
<keyword evidence="2" id="KW-1185">Reference proteome</keyword>
<dbReference type="AlphaFoldDB" id="W9RD77"/>
<proteinExistence type="predicted"/>
<protein>
    <submittedName>
        <fullName evidence="1">Uncharacterized protein</fullName>
    </submittedName>
</protein>
<accession>W9RD77</accession>
<sequence length="69" mass="7681">MTPAFVSFSHIHSIINRHWSAIVPFSYKSELKMLAANSAFGLFGQTNLKRQKVGQTGSRGKSSERTVQI</sequence>
<dbReference type="Proteomes" id="UP000030645">
    <property type="component" value="Unassembled WGS sequence"/>
</dbReference>
<evidence type="ECO:0000313" key="1">
    <source>
        <dbReference type="EMBL" id="EXB65625.1"/>
    </source>
</evidence>
<evidence type="ECO:0000313" key="2">
    <source>
        <dbReference type="Proteomes" id="UP000030645"/>
    </source>
</evidence>
<organism evidence="1 2">
    <name type="scientific">Morus notabilis</name>
    <dbReference type="NCBI Taxonomy" id="981085"/>
    <lineage>
        <taxon>Eukaryota</taxon>
        <taxon>Viridiplantae</taxon>
        <taxon>Streptophyta</taxon>
        <taxon>Embryophyta</taxon>
        <taxon>Tracheophyta</taxon>
        <taxon>Spermatophyta</taxon>
        <taxon>Magnoliopsida</taxon>
        <taxon>eudicotyledons</taxon>
        <taxon>Gunneridae</taxon>
        <taxon>Pentapetalae</taxon>
        <taxon>rosids</taxon>
        <taxon>fabids</taxon>
        <taxon>Rosales</taxon>
        <taxon>Moraceae</taxon>
        <taxon>Moreae</taxon>
        <taxon>Morus</taxon>
    </lineage>
</organism>
<name>W9RD77_9ROSA</name>
<reference evidence="2" key="1">
    <citation type="submission" date="2013-01" db="EMBL/GenBank/DDBJ databases">
        <title>Draft Genome Sequence of a Mulberry Tree, Morus notabilis C.K. Schneid.</title>
        <authorList>
            <person name="He N."/>
            <person name="Zhao S."/>
        </authorList>
    </citation>
    <scope>NUCLEOTIDE SEQUENCE</scope>
</reference>